<reference evidence="2 3" key="1">
    <citation type="journal article" date="2012" name="Nature">
        <title>Repeated polyploidization of Gossypium genomes and the evolution of spinnable cotton fibres.</title>
        <authorList>
            <person name="Paterson A.H."/>
            <person name="Wendel J.F."/>
            <person name="Gundlach H."/>
            <person name="Guo H."/>
            <person name="Jenkins J."/>
            <person name="Jin D."/>
            <person name="Llewellyn D."/>
            <person name="Showmaker K.C."/>
            <person name="Shu S."/>
            <person name="Udall J."/>
            <person name="Yoo M.J."/>
            <person name="Byers R."/>
            <person name="Chen W."/>
            <person name="Doron-Faigenboim A."/>
            <person name="Duke M.V."/>
            <person name="Gong L."/>
            <person name="Grimwood J."/>
            <person name="Grover C."/>
            <person name="Grupp K."/>
            <person name="Hu G."/>
            <person name="Lee T.H."/>
            <person name="Li J."/>
            <person name="Lin L."/>
            <person name="Liu T."/>
            <person name="Marler B.S."/>
            <person name="Page J.T."/>
            <person name="Roberts A.W."/>
            <person name="Romanel E."/>
            <person name="Sanders W.S."/>
            <person name="Szadkowski E."/>
            <person name="Tan X."/>
            <person name="Tang H."/>
            <person name="Xu C."/>
            <person name="Wang J."/>
            <person name="Wang Z."/>
            <person name="Zhang D."/>
            <person name="Zhang L."/>
            <person name="Ashrafi H."/>
            <person name="Bedon F."/>
            <person name="Bowers J.E."/>
            <person name="Brubaker C.L."/>
            <person name="Chee P.W."/>
            <person name="Das S."/>
            <person name="Gingle A.R."/>
            <person name="Haigler C.H."/>
            <person name="Harker D."/>
            <person name="Hoffmann L.V."/>
            <person name="Hovav R."/>
            <person name="Jones D.C."/>
            <person name="Lemke C."/>
            <person name="Mansoor S."/>
            <person name="ur Rahman M."/>
            <person name="Rainville L.N."/>
            <person name="Rambani A."/>
            <person name="Reddy U.K."/>
            <person name="Rong J.K."/>
            <person name="Saranga Y."/>
            <person name="Scheffler B.E."/>
            <person name="Scheffler J.A."/>
            <person name="Stelly D.M."/>
            <person name="Triplett B.A."/>
            <person name="Van Deynze A."/>
            <person name="Vaslin M.F."/>
            <person name="Waghmare V.N."/>
            <person name="Walford S.A."/>
            <person name="Wright R.J."/>
            <person name="Zaki E.A."/>
            <person name="Zhang T."/>
            <person name="Dennis E.S."/>
            <person name="Mayer K.F."/>
            <person name="Peterson D.G."/>
            <person name="Rokhsar D.S."/>
            <person name="Wang X."/>
            <person name="Schmutz J."/>
        </authorList>
    </citation>
    <scope>NUCLEOTIDE SEQUENCE [LARGE SCALE GENOMIC DNA]</scope>
</reference>
<dbReference type="Proteomes" id="UP000032304">
    <property type="component" value="Chromosome 2"/>
</dbReference>
<evidence type="ECO:0008006" key="4">
    <source>
        <dbReference type="Google" id="ProtNLM"/>
    </source>
</evidence>
<evidence type="ECO:0000313" key="2">
    <source>
        <dbReference type="EMBL" id="KJB15984.1"/>
    </source>
</evidence>
<feature type="signal peptide" evidence="1">
    <location>
        <begin position="1"/>
        <end position="24"/>
    </location>
</feature>
<protein>
    <recommendedName>
        <fullName evidence="4">Knottin scorpion toxin-like domain-containing protein</fullName>
    </recommendedName>
</protein>
<sequence length="75" mass="8119">MNKLQMSAILIVVILFAIGNEIMAQDGEGKLCAIPFNLPNCTDWVCKTACANKFPPNGYGMCQAGSTCLCFHPCF</sequence>
<dbReference type="AlphaFoldDB" id="A0A0D2Q9R5"/>
<name>A0A0D2Q9R5_GOSRA</name>
<keyword evidence="1" id="KW-0732">Signal</keyword>
<feature type="chain" id="PRO_5002249593" description="Knottin scorpion toxin-like domain-containing protein" evidence="1">
    <location>
        <begin position="25"/>
        <end position="75"/>
    </location>
</feature>
<dbReference type="OMA" id="KTACANK"/>
<evidence type="ECO:0000256" key="1">
    <source>
        <dbReference type="SAM" id="SignalP"/>
    </source>
</evidence>
<evidence type="ECO:0000313" key="3">
    <source>
        <dbReference type="Proteomes" id="UP000032304"/>
    </source>
</evidence>
<accession>A0A0D2Q9R5</accession>
<keyword evidence="3" id="KW-1185">Reference proteome</keyword>
<dbReference type="EMBL" id="CM001741">
    <property type="protein sequence ID" value="KJB15984.1"/>
    <property type="molecule type" value="Genomic_DNA"/>
</dbReference>
<gene>
    <name evidence="2" type="ORF">B456_002G207400</name>
</gene>
<dbReference type="Gramene" id="KJB15984">
    <property type="protein sequence ID" value="KJB15984"/>
    <property type="gene ID" value="B456_002G207400"/>
</dbReference>
<proteinExistence type="predicted"/>
<organism evidence="2 3">
    <name type="scientific">Gossypium raimondii</name>
    <name type="common">Peruvian cotton</name>
    <name type="synonym">Gossypium klotzschianum subsp. raimondii</name>
    <dbReference type="NCBI Taxonomy" id="29730"/>
    <lineage>
        <taxon>Eukaryota</taxon>
        <taxon>Viridiplantae</taxon>
        <taxon>Streptophyta</taxon>
        <taxon>Embryophyta</taxon>
        <taxon>Tracheophyta</taxon>
        <taxon>Spermatophyta</taxon>
        <taxon>Magnoliopsida</taxon>
        <taxon>eudicotyledons</taxon>
        <taxon>Gunneridae</taxon>
        <taxon>Pentapetalae</taxon>
        <taxon>rosids</taxon>
        <taxon>malvids</taxon>
        <taxon>Malvales</taxon>
        <taxon>Malvaceae</taxon>
        <taxon>Malvoideae</taxon>
        <taxon>Gossypium</taxon>
    </lineage>
</organism>